<reference evidence="4 5" key="1">
    <citation type="submission" date="2020-06" db="EMBL/GenBank/DDBJ databases">
        <authorList>
            <person name="Li R."/>
            <person name="Bekaert M."/>
        </authorList>
    </citation>
    <scope>NUCLEOTIDE SEQUENCE [LARGE SCALE GENOMIC DNA]</scope>
    <source>
        <strain evidence="5">wild</strain>
    </source>
</reference>
<name>A0A6J8D5N9_MYTCO</name>
<gene>
    <name evidence="4" type="ORF">MCOR_36908</name>
</gene>
<keyword evidence="2" id="KW-0472">Membrane</keyword>
<dbReference type="InterPro" id="IPR018378">
    <property type="entry name" value="C-type_lectin_CS"/>
</dbReference>
<dbReference type="AlphaFoldDB" id="A0A6J8D5N9"/>
<dbReference type="CDD" id="cd00037">
    <property type="entry name" value="CLECT"/>
    <property type="match status" value="2"/>
</dbReference>
<dbReference type="PROSITE" id="PS50041">
    <property type="entry name" value="C_TYPE_LECTIN_2"/>
    <property type="match status" value="2"/>
</dbReference>
<protein>
    <submittedName>
        <fullName evidence="4">CLEC3A</fullName>
    </submittedName>
</protein>
<dbReference type="InterPro" id="IPR001304">
    <property type="entry name" value="C-type_lectin-like"/>
</dbReference>
<dbReference type="EMBL" id="CACVKT020006657">
    <property type="protein sequence ID" value="CAC5402991.1"/>
    <property type="molecule type" value="Genomic_DNA"/>
</dbReference>
<keyword evidence="5" id="KW-1185">Reference proteome</keyword>
<dbReference type="SMART" id="SM00034">
    <property type="entry name" value="CLECT"/>
    <property type="match status" value="2"/>
</dbReference>
<dbReference type="OrthoDB" id="6110379at2759"/>
<dbReference type="InterPro" id="IPR050111">
    <property type="entry name" value="C-type_lectin/snaclec_domain"/>
</dbReference>
<dbReference type="InterPro" id="IPR016187">
    <property type="entry name" value="CTDL_fold"/>
</dbReference>
<dbReference type="PANTHER" id="PTHR22803">
    <property type="entry name" value="MANNOSE, PHOSPHOLIPASE, LECTIN RECEPTOR RELATED"/>
    <property type="match status" value="1"/>
</dbReference>
<keyword evidence="1" id="KW-1015">Disulfide bond</keyword>
<feature type="domain" description="C-type lectin" evidence="3">
    <location>
        <begin position="414"/>
        <end position="534"/>
    </location>
</feature>
<dbReference type="Proteomes" id="UP000507470">
    <property type="component" value="Unassembled WGS sequence"/>
</dbReference>
<dbReference type="Gene3D" id="3.10.100.10">
    <property type="entry name" value="Mannose-Binding Protein A, subunit A"/>
    <property type="match status" value="2"/>
</dbReference>
<dbReference type="PROSITE" id="PS00615">
    <property type="entry name" value="C_TYPE_LECTIN_1"/>
    <property type="match status" value="2"/>
</dbReference>
<evidence type="ECO:0000259" key="3">
    <source>
        <dbReference type="PROSITE" id="PS50041"/>
    </source>
</evidence>
<accession>A0A6J8D5N9</accession>
<evidence type="ECO:0000256" key="1">
    <source>
        <dbReference type="ARBA" id="ARBA00023157"/>
    </source>
</evidence>
<evidence type="ECO:0000313" key="5">
    <source>
        <dbReference type="Proteomes" id="UP000507470"/>
    </source>
</evidence>
<organism evidence="4 5">
    <name type="scientific">Mytilus coruscus</name>
    <name type="common">Sea mussel</name>
    <dbReference type="NCBI Taxonomy" id="42192"/>
    <lineage>
        <taxon>Eukaryota</taxon>
        <taxon>Metazoa</taxon>
        <taxon>Spiralia</taxon>
        <taxon>Lophotrochozoa</taxon>
        <taxon>Mollusca</taxon>
        <taxon>Bivalvia</taxon>
        <taxon>Autobranchia</taxon>
        <taxon>Pteriomorphia</taxon>
        <taxon>Mytilida</taxon>
        <taxon>Mytiloidea</taxon>
        <taxon>Mytilidae</taxon>
        <taxon>Mytilinae</taxon>
        <taxon>Mytilus</taxon>
    </lineage>
</organism>
<keyword evidence="2" id="KW-0812">Transmembrane</keyword>
<dbReference type="Pfam" id="PF00059">
    <property type="entry name" value="Lectin_C"/>
    <property type="match status" value="2"/>
</dbReference>
<dbReference type="SUPFAM" id="SSF56436">
    <property type="entry name" value="C-type lectin-like"/>
    <property type="match status" value="2"/>
</dbReference>
<feature type="transmembrane region" description="Helical" evidence="2">
    <location>
        <begin position="12"/>
        <end position="34"/>
    </location>
</feature>
<keyword evidence="2" id="KW-1133">Transmembrane helix</keyword>
<sequence>MNLDLPAINGNTLYMVVLTVVFVFHSTCVGRILPQQIPGQVIQRQIIPVPIILEQDQIELQQNFFLIDERGTSVDGTGIGTRSGLQLLPLPLITLAVPMMSMAMAMMMTSTVTSGTTVAPTTVPATTQTAAQTIAPCVPTNCPDGYALLNNQAVSPNCYFYSGTAMAMWSTAQKTCTLKGAYLWRPKSEAEANAVKDEFKFGRDEDIWTGANSPTHDENFLFVGDNSAFSFTNLPFGIPDQLSNDGCVEIEVNMGGNWEWDDDPCSENHRYICEFPTLSMVVLTVVFISQSSCVAQNFPGQIPEQIIPRQVITSQDQVEQQQDFFLIDEGGTTVDGTGIGTGSALQTALQLFPIALLTLAVPMMAMARTSISGTTVAPTTATVTVPTTQTATPTTPCVPTNCPDGYVLLNDQAVSPNCYLYSGTSKGKWYYAMKKCTMKGAYLWRPNSEAEANAVKDNFQFGTDDKIWTGANSPGHDGNFVFAVENSAFSLTSLPFGEFDNFDNNDCVEISLNNQNVWKWNDEDCLENYLYICEFPRNTCP</sequence>
<evidence type="ECO:0000256" key="2">
    <source>
        <dbReference type="SAM" id="Phobius"/>
    </source>
</evidence>
<dbReference type="InterPro" id="IPR016186">
    <property type="entry name" value="C-type_lectin-like/link_sf"/>
</dbReference>
<proteinExistence type="predicted"/>
<evidence type="ECO:0000313" key="4">
    <source>
        <dbReference type="EMBL" id="CAC5402991.1"/>
    </source>
</evidence>
<feature type="domain" description="C-type lectin" evidence="3">
    <location>
        <begin position="154"/>
        <end position="274"/>
    </location>
</feature>